<sequence>MKIAFAKVANKNIDFELKDKNLNFSGILKRLDPKLVECLGKMKGEISYICDRCGCEMTLPVDQDVKLILSEGIYVDKENELSDTMEFFDGDIDLNEVFKSELEAFKSDYFYCENCRNL</sequence>
<organism evidence="1 2">
    <name type="scientific">Campylobacter curvus (strain 525.92)</name>
    <dbReference type="NCBI Taxonomy" id="360105"/>
    <lineage>
        <taxon>Bacteria</taxon>
        <taxon>Pseudomonadati</taxon>
        <taxon>Campylobacterota</taxon>
        <taxon>Epsilonproteobacteria</taxon>
        <taxon>Campylobacterales</taxon>
        <taxon>Campylobacteraceae</taxon>
        <taxon>Campylobacter</taxon>
    </lineage>
</organism>
<evidence type="ECO:0000313" key="1">
    <source>
        <dbReference type="EMBL" id="EAU01056.1"/>
    </source>
</evidence>
<gene>
    <name evidence="1" type="ORF">CCV52592_1701</name>
</gene>
<dbReference type="EMBL" id="CP000767">
    <property type="protein sequence ID" value="EAU01056.1"/>
    <property type="molecule type" value="Genomic_DNA"/>
</dbReference>
<dbReference type="HOGENOM" id="CLU_161281_0_0_7"/>
<evidence type="ECO:0000313" key="2">
    <source>
        <dbReference type="Proteomes" id="UP000006380"/>
    </source>
</evidence>
<dbReference type="Proteomes" id="UP000006380">
    <property type="component" value="Chromosome"/>
</dbReference>
<name>A7H052_CAMC5</name>
<dbReference type="STRING" id="360105.CCV52592_1701"/>
<dbReference type="KEGG" id="ccv:CCV52592_1701"/>
<evidence type="ECO:0008006" key="3">
    <source>
        <dbReference type="Google" id="ProtNLM"/>
    </source>
</evidence>
<dbReference type="OrthoDB" id="5361472at2"/>
<keyword evidence="2" id="KW-1185">Reference proteome</keyword>
<accession>A7H052</accession>
<dbReference type="RefSeq" id="WP_009650890.1">
    <property type="nucleotide sequence ID" value="NC_009715.2"/>
</dbReference>
<dbReference type="AlphaFoldDB" id="A7H052"/>
<protein>
    <recommendedName>
        <fullName evidence="3">DUF177 domain-containing protein</fullName>
    </recommendedName>
</protein>
<reference evidence="1" key="1">
    <citation type="submission" date="2016-07" db="EMBL/GenBank/DDBJ databases">
        <title>Comparative genomics of the Campylobacter concisus group.</title>
        <authorList>
            <person name="Miller W.G."/>
            <person name="Yee E."/>
            <person name="Chapman M.H."/>
            <person name="Huynh S."/>
            <person name="Bono J.L."/>
            <person name="On S.L.W."/>
            <person name="StLeger J."/>
            <person name="Foster G."/>
            <person name="Parker C.T."/>
        </authorList>
    </citation>
    <scope>NUCLEOTIDE SEQUENCE</scope>
    <source>
        <strain evidence="1">525.92</strain>
    </source>
</reference>
<proteinExistence type="predicted"/>